<feature type="signal peptide" evidence="9">
    <location>
        <begin position="1"/>
        <end position="22"/>
    </location>
</feature>
<reference evidence="12 13" key="1">
    <citation type="journal article" date="2019" name="Appl. Microbiol. Biotechnol.">
        <title>Genome sequence of Isaria javanica and comparative genome analysis insights into family S53 peptidase evolution in fungal entomopathogens.</title>
        <authorList>
            <person name="Lin R."/>
            <person name="Zhang X."/>
            <person name="Xin B."/>
            <person name="Zou M."/>
            <person name="Gao Y."/>
            <person name="Qin F."/>
            <person name="Hu Q."/>
            <person name="Xie B."/>
            <person name="Cheng X."/>
        </authorList>
    </citation>
    <scope>NUCLEOTIDE SEQUENCE [LARGE SCALE GENOMIC DNA]</scope>
    <source>
        <strain evidence="12 13">IJ1G</strain>
    </source>
</reference>
<dbReference type="STRING" id="43265.A0A545UKN3"/>
<dbReference type="EMBL" id="SPUK01000044">
    <property type="protein sequence ID" value="TQV90014.1"/>
    <property type="molecule type" value="Genomic_DNA"/>
</dbReference>
<evidence type="ECO:0000259" key="10">
    <source>
        <dbReference type="Pfam" id="PF00082"/>
    </source>
</evidence>
<evidence type="ECO:0000313" key="13">
    <source>
        <dbReference type="Proteomes" id="UP000315783"/>
    </source>
</evidence>
<dbReference type="InterPro" id="IPR010435">
    <property type="entry name" value="C5a/SBT2-like_Fn3"/>
</dbReference>
<dbReference type="InterPro" id="IPR023828">
    <property type="entry name" value="Peptidase_S8_Ser-AS"/>
</dbReference>
<evidence type="ECO:0000256" key="4">
    <source>
        <dbReference type="ARBA" id="ARBA00022801"/>
    </source>
</evidence>
<dbReference type="InterPro" id="IPR022398">
    <property type="entry name" value="Peptidase_S8_His-AS"/>
</dbReference>
<evidence type="ECO:0000256" key="1">
    <source>
        <dbReference type="ARBA" id="ARBA00011073"/>
    </source>
</evidence>
<dbReference type="PROSITE" id="PS51892">
    <property type="entry name" value="SUBTILASE"/>
    <property type="match status" value="1"/>
</dbReference>
<dbReference type="InterPro" id="IPR000209">
    <property type="entry name" value="Peptidase_S8/S53_dom"/>
</dbReference>
<dbReference type="Pfam" id="PF00082">
    <property type="entry name" value="Peptidase_S8"/>
    <property type="match status" value="1"/>
</dbReference>
<gene>
    <name evidence="12" type="ORF">IF1G_11323</name>
</gene>
<dbReference type="GO" id="GO:0004252">
    <property type="term" value="F:serine-type endopeptidase activity"/>
    <property type="evidence" value="ECO:0007669"/>
    <property type="project" value="UniProtKB-UniRule"/>
</dbReference>
<evidence type="ECO:0000256" key="2">
    <source>
        <dbReference type="ARBA" id="ARBA00022670"/>
    </source>
</evidence>
<dbReference type="SUPFAM" id="SSF52743">
    <property type="entry name" value="Subtilisin-like"/>
    <property type="match status" value="1"/>
</dbReference>
<evidence type="ECO:0000256" key="9">
    <source>
        <dbReference type="SAM" id="SignalP"/>
    </source>
</evidence>
<keyword evidence="4 6" id="KW-0378">Hydrolase</keyword>
<evidence type="ECO:0000256" key="3">
    <source>
        <dbReference type="ARBA" id="ARBA00022729"/>
    </source>
</evidence>
<evidence type="ECO:0000256" key="5">
    <source>
        <dbReference type="ARBA" id="ARBA00022825"/>
    </source>
</evidence>
<dbReference type="InterPro" id="IPR036852">
    <property type="entry name" value="Peptidase_S8/S53_dom_sf"/>
</dbReference>
<evidence type="ECO:0000313" key="12">
    <source>
        <dbReference type="EMBL" id="TQV90014.1"/>
    </source>
</evidence>
<dbReference type="PROSITE" id="PS00136">
    <property type="entry name" value="SUBTILASE_ASP"/>
    <property type="match status" value="1"/>
</dbReference>
<feature type="region of interest" description="Disordered" evidence="8">
    <location>
        <begin position="116"/>
        <end position="143"/>
    </location>
</feature>
<feature type="compositionally biased region" description="Polar residues" evidence="8">
    <location>
        <begin position="832"/>
        <end position="841"/>
    </location>
</feature>
<keyword evidence="13" id="KW-1185">Reference proteome</keyword>
<dbReference type="GO" id="GO:0016020">
    <property type="term" value="C:membrane"/>
    <property type="evidence" value="ECO:0007669"/>
    <property type="project" value="InterPro"/>
</dbReference>
<comment type="caution">
    <text evidence="12">The sequence shown here is derived from an EMBL/GenBank/DDBJ whole genome shotgun (WGS) entry which is preliminary data.</text>
</comment>
<feature type="active site" description="Charge relay system" evidence="6">
    <location>
        <position position="401"/>
    </location>
</feature>
<dbReference type="Gene3D" id="3.40.50.200">
    <property type="entry name" value="Peptidase S8/S53 domain"/>
    <property type="match status" value="1"/>
</dbReference>
<dbReference type="PRINTS" id="PR00723">
    <property type="entry name" value="SUBTILISIN"/>
</dbReference>
<name>A0A545UKN3_9HYPO</name>
<evidence type="ECO:0000259" key="11">
    <source>
        <dbReference type="Pfam" id="PF06280"/>
    </source>
</evidence>
<protein>
    <submittedName>
        <fullName evidence="12">Subtilisin</fullName>
    </submittedName>
</protein>
<dbReference type="Pfam" id="PF06280">
    <property type="entry name" value="fn3_5"/>
    <property type="match status" value="1"/>
</dbReference>
<comment type="similarity">
    <text evidence="1 6 7">Belongs to the peptidase S8 family.</text>
</comment>
<dbReference type="AlphaFoldDB" id="A0A545UKN3"/>
<evidence type="ECO:0000256" key="8">
    <source>
        <dbReference type="SAM" id="MobiDB-lite"/>
    </source>
</evidence>
<dbReference type="PANTHER" id="PTHR43806">
    <property type="entry name" value="PEPTIDASE S8"/>
    <property type="match status" value="1"/>
</dbReference>
<dbReference type="GO" id="GO:0006508">
    <property type="term" value="P:proteolysis"/>
    <property type="evidence" value="ECO:0007669"/>
    <property type="project" value="UniProtKB-KW"/>
</dbReference>
<dbReference type="CDD" id="cd07489">
    <property type="entry name" value="Peptidases_S8_5"/>
    <property type="match status" value="1"/>
</dbReference>
<dbReference type="InterPro" id="IPR023827">
    <property type="entry name" value="Peptidase_S8_Asp-AS"/>
</dbReference>
<feature type="active site" description="Charge relay system" evidence="6">
    <location>
        <position position="184"/>
    </location>
</feature>
<dbReference type="PROSITE" id="PS00137">
    <property type="entry name" value="SUBTILASE_HIS"/>
    <property type="match status" value="1"/>
</dbReference>
<evidence type="ECO:0000256" key="7">
    <source>
        <dbReference type="RuleBase" id="RU003355"/>
    </source>
</evidence>
<keyword evidence="3 9" id="KW-0732">Signal</keyword>
<feature type="domain" description="C5a peptidase/Subtilisin-like protease SBT2-like Fn3-like" evidence="11">
    <location>
        <begin position="472"/>
        <end position="595"/>
    </location>
</feature>
<dbReference type="PANTHER" id="PTHR43806:SF66">
    <property type="entry name" value="SERIN ENDOPEPTIDASE"/>
    <property type="match status" value="1"/>
</dbReference>
<dbReference type="CDD" id="cd09276">
    <property type="entry name" value="Rnase_HI_RT_non_LTR"/>
    <property type="match status" value="1"/>
</dbReference>
<evidence type="ECO:0000256" key="6">
    <source>
        <dbReference type="PROSITE-ProRule" id="PRU01240"/>
    </source>
</evidence>
<dbReference type="Gene3D" id="3.30.420.10">
    <property type="entry name" value="Ribonuclease H-like superfamily/Ribonuclease H"/>
    <property type="match status" value="1"/>
</dbReference>
<dbReference type="SUPFAM" id="SSF53098">
    <property type="entry name" value="Ribonuclease H-like"/>
    <property type="match status" value="1"/>
</dbReference>
<dbReference type="Proteomes" id="UP000315783">
    <property type="component" value="Unassembled WGS sequence"/>
</dbReference>
<feature type="active site" description="Charge relay system" evidence="6">
    <location>
        <position position="225"/>
    </location>
</feature>
<dbReference type="GO" id="GO:0003676">
    <property type="term" value="F:nucleic acid binding"/>
    <property type="evidence" value="ECO:0007669"/>
    <property type="project" value="InterPro"/>
</dbReference>
<sequence length="1000" mass="104690">MKFSSLSAVMWLAVAIAPSTLALRNGTAVGGVDNADGASTEMPGGFIVACNNVDDIEPLVQEVREHGGIVRHKFLSDIFPGFSVVMSNSSVTKEKLAQSKGAKDVWAVKMSTSGLAPSNETQAAGETGTGSEVKDPRGMKRPPYRRRQALEKNVTAPWTHVLTQVDRLHTKGFRGSGITIAVVDTGVDYKHPALGGCFGNGCRVAIGANFLPDQSADDPMDCQGHGTQVAGVLAGFSSRDNFVGAAPNATIAAYRVLGCHQEGTEDDMIAGWLRAYEDGAKIIVSSSGFQGESWAQRPLALVASKIVAMGVPCVVGLGNIRQGGFFNSMNPSTGRGVTAVNSFAQKYADGGGFVDGEAVIARLSAAGPTWDLDIKPSVGAPGHYVPVTAKNGRYGEGAGTSFAGPLVAGILALMAEVRGTFDPDLLNGLLSSTAAPQNNENALVTVAQQGGGLVRAWDAAHATTIIEPSGLAFNDTENRVPSIDMRITNAGKVAIDYVLSSTAATTLYAVEMRLGKPLLGAPFGEIFAPEAIPQAVAAINISRTALRLSPGQSATVRVTAADPDALALDLNRLPIWSGFVRISGSDGKNATVPYLGVAGSLRSADIFQHSALAVTRGPSNDDASTLIVPAPVSEAKLNSTNVTRLGPLDEIKLGIAGAIGLGSAQLRADIVPLDICPAGLSGCLSTSRLVEANGIQSLGQVPGYPKHFISREVEARVVPVPDPWDGSFAPGQYVPPGKYKIVLQALALLGNVSSAKDWQKLESPVITVTHNPSPAVSGQPFQQVLDDIFGLPPGESGPESDLSPTASREPSQEEIEAIFGTPPANGAHESAPSETGPPSDQITCTRFSGNIEVEEPAQRQAKENAVAEFEKWLANRPPGYIVFSDGSKIDADTAGYGFAVFHHRQLLDWGSAQLGRREVFDAEMHGALAGLKAAIQCNSRCEPITVCIDNTSVIDCIGLTAADSSQACFREFQKIGDKHPYLVSVKWSPGHTGIFGNSCF</sequence>
<dbReference type="InterPro" id="IPR034187">
    <property type="entry name" value="Peptidases_S8_5"/>
</dbReference>
<proteinExistence type="inferred from homology"/>
<accession>A0A545UKN3</accession>
<feature type="domain" description="Peptidase S8/S53" evidence="10">
    <location>
        <begin position="175"/>
        <end position="437"/>
    </location>
</feature>
<organism evidence="12 13">
    <name type="scientific">Cordyceps javanica</name>
    <dbReference type="NCBI Taxonomy" id="43265"/>
    <lineage>
        <taxon>Eukaryota</taxon>
        <taxon>Fungi</taxon>
        <taxon>Dikarya</taxon>
        <taxon>Ascomycota</taxon>
        <taxon>Pezizomycotina</taxon>
        <taxon>Sordariomycetes</taxon>
        <taxon>Hypocreomycetidae</taxon>
        <taxon>Hypocreales</taxon>
        <taxon>Cordycipitaceae</taxon>
        <taxon>Cordyceps</taxon>
    </lineage>
</organism>
<dbReference type="PROSITE" id="PS00138">
    <property type="entry name" value="SUBTILASE_SER"/>
    <property type="match status" value="1"/>
</dbReference>
<keyword evidence="5 6" id="KW-0720">Serine protease</keyword>
<keyword evidence="2 6" id="KW-0645">Protease</keyword>
<dbReference type="InterPro" id="IPR050131">
    <property type="entry name" value="Peptidase_S8_subtilisin-like"/>
</dbReference>
<dbReference type="InterPro" id="IPR012337">
    <property type="entry name" value="RNaseH-like_sf"/>
</dbReference>
<dbReference type="InterPro" id="IPR036397">
    <property type="entry name" value="RNaseH_sf"/>
</dbReference>
<dbReference type="InterPro" id="IPR015500">
    <property type="entry name" value="Peptidase_S8_subtilisin-rel"/>
</dbReference>
<feature type="region of interest" description="Disordered" evidence="8">
    <location>
        <begin position="789"/>
        <end position="841"/>
    </location>
</feature>
<feature type="chain" id="PRO_5022055406" evidence="9">
    <location>
        <begin position="23"/>
        <end position="1000"/>
    </location>
</feature>